<dbReference type="Gene3D" id="1.10.443.10">
    <property type="entry name" value="Intergrase catalytic core"/>
    <property type="match status" value="1"/>
</dbReference>
<protein>
    <submittedName>
        <fullName evidence="8">Tyrosine recombinase XerD</fullName>
    </submittedName>
</protein>
<reference evidence="8 9" key="1">
    <citation type="journal article" date="2012" name="J. Bacteriol.">
        <title>Draft Genome Sequence of Bacillus isronensis Strain B3W22, Isolated from the Upper Atmosphere.</title>
        <authorList>
            <person name="Shivaji S."/>
            <person name="Ara S."/>
            <person name="Singh S.K."/>
            <person name="Bandi S."/>
            <person name="Singh A."/>
            <person name="Pinnaka A.K."/>
        </authorList>
    </citation>
    <scope>NUCLEOTIDE SEQUENCE [LARGE SCALE GENOMIC DNA]</scope>
    <source>
        <strain evidence="8 9">B3W22</strain>
    </source>
</reference>
<dbReference type="GO" id="GO:0006310">
    <property type="term" value="P:DNA recombination"/>
    <property type="evidence" value="ECO:0007669"/>
    <property type="project" value="UniProtKB-KW"/>
</dbReference>
<evidence type="ECO:0000256" key="3">
    <source>
        <dbReference type="ARBA" id="ARBA00023125"/>
    </source>
</evidence>
<evidence type="ECO:0000259" key="7">
    <source>
        <dbReference type="PROSITE" id="PS51900"/>
    </source>
</evidence>
<comment type="similarity">
    <text evidence="1">Belongs to the 'phage' integrase family.</text>
</comment>
<accession>K1L1M4</accession>
<dbReference type="Proteomes" id="UP000004738">
    <property type="component" value="Unassembled WGS sequence"/>
</dbReference>
<sequence>MKEINSEACIERFQIEYRLRLEAKTMKAYIYSLTIFFEFVKVEPTRVSKKDIRNWLLYLSESGYKTSTICSYLIALKTFFKFCLEENYLNKNPAKEIPYPKREDKMPAYLSNGQMALFRKLVKGNVMERALIEVLFATGVRRGELMAMKKKDINWEEKSIFISDGKGKKNVLFHLAGTARYICQPILKVE</sequence>
<gene>
    <name evidence="8" type="primary">xerD_1</name>
    <name evidence="8" type="ORF">B857_00936</name>
</gene>
<evidence type="ECO:0000256" key="1">
    <source>
        <dbReference type="ARBA" id="ARBA00008857"/>
    </source>
</evidence>
<dbReference type="PROSITE" id="PS51900">
    <property type="entry name" value="CB"/>
    <property type="match status" value="1"/>
</dbReference>
<keyword evidence="2" id="KW-0229">DNA integration</keyword>
<dbReference type="EMBL" id="AMCK01000003">
    <property type="protein sequence ID" value="EKB46042.1"/>
    <property type="molecule type" value="Genomic_DNA"/>
</dbReference>
<dbReference type="InterPro" id="IPR011010">
    <property type="entry name" value="DNA_brk_join_enz"/>
</dbReference>
<dbReference type="Pfam" id="PF00589">
    <property type="entry name" value="Phage_integrase"/>
    <property type="match status" value="1"/>
</dbReference>
<evidence type="ECO:0000256" key="5">
    <source>
        <dbReference type="PROSITE-ProRule" id="PRU01248"/>
    </source>
</evidence>
<evidence type="ECO:0000256" key="4">
    <source>
        <dbReference type="ARBA" id="ARBA00023172"/>
    </source>
</evidence>
<dbReference type="PATRIC" id="fig|1224748.3.peg.931"/>
<comment type="caution">
    <text evidence="8">The sequence shown here is derived from an EMBL/GenBank/DDBJ whole genome shotgun (WGS) entry which is preliminary data.</text>
</comment>
<evidence type="ECO:0000313" key="8">
    <source>
        <dbReference type="EMBL" id="EKB46042.1"/>
    </source>
</evidence>
<name>K1L1M4_9BACL</name>
<dbReference type="Gene3D" id="1.10.150.130">
    <property type="match status" value="1"/>
</dbReference>
<proteinExistence type="inferred from homology"/>
<evidence type="ECO:0000256" key="2">
    <source>
        <dbReference type="ARBA" id="ARBA00022908"/>
    </source>
</evidence>
<dbReference type="RefSeq" id="WP_008404392.1">
    <property type="nucleotide sequence ID" value="NZ_AMCK01000003.1"/>
</dbReference>
<organism evidence="8 9">
    <name type="scientific">Solibacillus isronensis B3W22</name>
    <dbReference type="NCBI Taxonomy" id="1224748"/>
    <lineage>
        <taxon>Bacteria</taxon>
        <taxon>Bacillati</taxon>
        <taxon>Bacillota</taxon>
        <taxon>Bacilli</taxon>
        <taxon>Bacillales</taxon>
        <taxon>Caryophanaceae</taxon>
        <taxon>Solibacillus</taxon>
    </lineage>
</organism>
<dbReference type="SUPFAM" id="SSF56349">
    <property type="entry name" value="DNA breaking-rejoining enzymes"/>
    <property type="match status" value="1"/>
</dbReference>
<dbReference type="InterPro" id="IPR004107">
    <property type="entry name" value="Integrase_SAM-like_N"/>
</dbReference>
<dbReference type="PANTHER" id="PTHR30349">
    <property type="entry name" value="PHAGE INTEGRASE-RELATED"/>
    <property type="match status" value="1"/>
</dbReference>
<evidence type="ECO:0000313" key="9">
    <source>
        <dbReference type="Proteomes" id="UP000004738"/>
    </source>
</evidence>
<dbReference type="PANTHER" id="PTHR30349:SF41">
    <property type="entry name" value="INTEGRASE_RECOMBINASE PROTEIN MJ0367-RELATED"/>
    <property type="match status" value="1"/>
</dbReference>
<dbReference type="GO" id="GO:0003677">
    <property type="term" value="F:DNA binding"/>
    <property type="evidence" value="ECO:0007669"/>
    <property type="project" value="UniProtKB-UniRule"/>
</dbReference>
<dbReference type="InterPro" id="IPR013762">
    <property type="entry name" value="Integrase-like_cat_sf"/>
</dbReference>
<dbReference type="InterPro" id="IPR050090">
    <property type="entry name" value="Tyrosine_recombinase_XerCD"/>
</dbReference>
<keyword evidence="4" id="KW-0233">DNA recombination</keyword>
<dbReference type="AlphaFoldDB" id="K1L1M4"/>
<keyword evidence="3 5" id="KW-0238">DNA-binding</keyword>
<dbReference type="Pfam" id="PF02899">
    <property type="entry name" value="Phage_int_SAM_1"/>
    <property type="match status" value="1"/>
</dbReference>
<dbReference type="InterPro" id="IPR044068">
    <property type="entry name" value="CB"/>
</dbReference>
<dbReference type="GO" id="GO:0015074">
    <property type="term" value="P:DNA integration"/>
    <property type="evidence" value="ECO:0007669"/>
    <property type="project" value="UniProtKB-KW"/>
</dbReference>
<keyword evidence="9" id="KW-1185">Reference proteome</keyword>
<dbReference type="PROSITE" id="PS51898">
    <property type="entry name" value="TYR_RECOMBINASE"/>
    <property type="match status" value="1"/>
</dbReference>
<feature type="domain" description="Core-binding (CB)" evidence="7">
    <location>
        <begin position="4"/>
        <end position="84"/>
    </location>
</feature>
<dbReference type="InterPro" id="IPR010998">
    <property type="entry name" value="Integrase_recombinase_N"/>
</dbReference>
<dbReference type="InterPro" id="IPR002104">
    <property type="entry name" value="Integrase_catalytic"/>
</dbReference>
<evidence type="ECO:0000259" key="6">
    <source>
        <dbReference type="PROSITE" id="PS51898"/>
    </source>
</evidence>
<feature type="domain" description="Tyr recombinase" evidence="6">
    <location>
        <begin position="105"/>
        <end position="190"/>
    </location>
</feature>